<evidence type="ECO:0000256" key="18">
    <source>
        <dbReference type="ARBA" id="ARBA00041418"/>
    </source>
</evidence>
<feature type="transmembrane region" description="Helical" evidence="22">
    <location>
        <begin position="52"/>
        <end position="70"/>
    </location>
</feature>
<evidence type="ECO:0000256" key="3">
    <source>
        <dbReference type="ARBA" id="ARBA00022475"/>
    </source>
</evidence>
<protein>
    <recommendedName>
        <fullName evidence="17">Probable peptidoglycan glycosyltransferase FtsW</fullName>
        <ecNumber evidence="19">2.4.99.28</ecNumber>
    </recommendedName>
    <alternativeName>
        <fullName evidence="18">Cell division protein FtsW</fullName>
    </alternativeName>
    <alternativeName>
        <fullName evidence="15">Cell wall polymerase</fullName>
    </alternativeName>
    <alternativeName>
        <fullName evidence="14">Peptidoglycan polymerase</fullName>
    </alternativeName>
</protein>
<evidence type="ECO:0000256" key="14">
    <source>
        <dbReference type="ARBA" id="ARBA00032370"/>
    </source>
</evidence>
<evidence type="ECO:0000256" key="12">
    <source>
        <dbReference type="ARBA" id="ARBA00023306"/>
    </source>
</evidence>
<keyword evidence="9" id="KW-0573">Peptidoglycan synthesis</keyword>
<dbReference type="InterPro" id="IPR001182">
    <property type="entry name" value="FtsW/RodA"/>
</dbReference>
<dbReference type="Pfam" id="PF01098">
    <property type="entry name" value="FTSW_RODA_SPOVE"/>
    <property type="match status" value="1"/>
</dbReference>
<feature type="transmembrane region" description="Helical" evidence="22">
    <location>
        <begin position="305"/>
        <end position="330"/>
    </location>
</feature>
<keyword evidence="5" id="KW-0328">Glycosyltransferase</keyword>
<keyword evidence="12" id="KW-0131">Cell cycle</keyword>
<dbReference type="GO" id="GO:0051301">
    <property type="term" value="P:cell division"/>
    <property type="evidence" value="ECO:0007669"/>
    <property type="project" value="UniProtKB-KW"/>
</dbReference>
<evidence type="ECO:0000313" key="24">
    <source>
        <dbReference type="Proteomes" id="UP001235840"/>
    </source>
</evidence>
<evidence type="ECO:0000313" key="23">
    <source>
        <dbReference type="EMBL" id="MDQ0167845.1"/>
    </source>
</evidence>
<feature type="transmembrane region" description="Helical" evidence="22">
    <location>
        <begin position="169"/>
        <end position="186"/>
    </location>
</feature>
<keyword evidence="8" id="KW-0133">Cell shape</keyword>
<comment type="caution">
    <text evidence="23">The sequence shown here is derived from an EMBL/GenBank/DDBJ whole genome shotgun (WGS) entry which is preliminary data.</text>
</comment>
<keyword evidence="24" id="KW-1185">Reference proteome</keyword>
<evidence type="ECO:0000256" key="17">
    <source>
        <dbReference type="ARBA" id="ARBA00041185"/>
    </source>
</evidence>
<evidence type="ECO:0000256" key="22">
    <source>
        <dbReference type="SAM" id="Phobius"/>
    </source>
</evidence>
<comment type="pathway">
    <text evidence="2">Cell wall biogenesis; peptidoglycan biosynthesis.</text>
</comment>
<dbReference type="PANTHER" id="PTHR30474">
    <property type="entry name" value="CELL CYCLE PROTEIN"/>
    <property type="match status" value="1"/>
</dbReference>
<comment type="similarity">
    <text evidence="16">Belongs to the SEDS family. FtsW subfamily.</text>
</comment>
<evidence type="ECO:0000256" key="21">
    <source>
        <dbReference type="ARBA" id="ARBA00049966"/>
    </source>
</evidence>
<evidence type="ECO:0000256" key="20">
    <source>
        <dbReference type="ARBA" id="ARBA00049902"/>
    </source>
</evidence>
<dbReference type="RefSeq" id="WP_307397089.1">
    <property type="nucleotide sequence ID" value="NZ_BAAADK010000049.1"/>
</dbReference>
<keyword evidence="10 22" id="KW-1133">Transmembrane helix</keyword>
<evidence type="ECO:0000256" key="16">
    <source>
        <dbReference type="ARBA" id="ARBA00038053"/>
    </source>
</evidence>
<keyword evidence="6" id="KW-0808">Transferase</keyword>
<organism evidence="23 24">
    <name type="scientific">Caldalkalibacillus horti</name>
    <dbReference type="NCBI Taxonomy" id="77523"/>
    <lineage>
        <taxon>Bacteria</taxon>
        <taxon>Bacillati</taxon>
        <taxon>Bacillota</taxon>
        <taxon>Bacilli</taxon>
        <taxon>Bacillales</taxon>
        <taxon>Bacillaceae</taxon>
        <taxon>Caldalkalibacillus</taxon>
    </lineage>
</organism>
<keyword evidence="3" id="KW-1003">Cell membrane</keyword>
<evidence type="ECO:0000256" key="6">
    <source>
        <dbReference type="ARBA" id="ARBA00022679"/>
    </source>
</evidence>
<dbReference type="Proteomes" id="UP001235840">
    <property type="component" value="Unassembled WGS sequence"/>
</dbReference>
<evidence type="ECO:0000256" key="7">
    <source>
        <dbReference type="ARBA" id="ARBA00022692"/>
    </source>
</evidence>
<evidence type="ECO:0000256" key="13">
    <source>
        <dbReference type="ARBA" id="ARBA00023316"/>
    </source>
</evidence>
<evidence type="ECO:0000256" key="9">
    <source>
        <dbReference type="ARBA" id="ARBA00022984"/>
    </source>
</evidence>
<feature type="transmembrane region" description="Helical" evidence="22">
    <location>
        <begin position="77"/>
        <end position="97"/>
    </location>
</feature>
<feature type="transmembrane region" description="Helical" evidence="22">
    <location>
        <begin position="191"/>
        <end position="211"/>
    </location>
</feature>
<dbReference type="EC" id="2.4.99.28" evidence="19"/>
<feature type="transmembrane region" description="Helical" evidence="22">
    <location>
        <begin position="342"/>
        <end position="361"/>
    </location>
</feature>
<evidence type="ECO:0000256" key="8">
    <source>
        <dbReference type="ARBA" id="ARBA00022960"/>
    </source>
</evidence>
<keyword evidence="13" id="KW-0961">Cell wall biogenesis/degradation</keyword>
<evidence type="ECO:0000256" key="19">
    <source>
        <dbReference type="ARBA" id="ARBA00044770"/>
    </source>
</evidence>
<keyword evidence="11 22" id="KW-0472">Membrane</keyword>
<reference evidence="23 24" key="1">
    <citation type="submission" date="2023-07" db="EMBL/GenBank/DDBJ databases">
        <title>Genomic Encyclopedia of Type Strains, Phase IV (KMG-IV): sequencing the most valuable type-strain genomes for metagenomic binning, comparative biology and taxonomic classification.</title>
        <authorList>
            <person name="Goeker M."/>
        </authorList>
    </citation>
    <scope>NUCLEOTIDE SEQUENCE [LARGE SCALE GENOMIC DNA]</scope>
    <source>
        <strain evidence="23 24">DSM 12751</strain>
    </source>
</reference>
<comment type="catalytic activity">
    <reaction evidence="20">
        <text>[GlcNAc-(1-&gt;4)-Mur2Ac(oyl-L-Ala-gamma-D-Glu-L-Lys-D-Ala-D-Ala)](n)-di-trans,octa-cis-undecaprenyl diphosphate + beta-D-GlcNAc-(1-&gt;4)-Mur2Ac(oyl-L-Ala-gamma-D-Glu-L-Lys-D-Ala-D-Ala)-di-trans,octa-cis-undecaprenyl diphosphate = [GlcNAc-(1-&gt;4)-Mur2Ac(oyl-L-Ala-gamma-D-Glu-L-Lys-D-Ala-D-Ala)](n+1)-di-trans,octa-cis-undecaprenyl diphosphate + di-trans,octa-cis-undecaprenyl diphosphate + H(+)</text>
        <dbReference type="Rhea" id="RHEA:23708"/>
        <dbReference type="Rhea" id="RHEA-COMP:9602"/>
        <dbReference type="Rhea" id="RHEA-COMP:9603"/>
        <dbReference type="ChEBI" id="CHEBI:15378"/>
        <dbReference type="ChEBI" id="CHEBI:58405"/>
        <dbReference type="ChEBI" id="CHEBI:60033"/>
        <dbReference type="ChEBI" id="CHEBI:78435"/>
        <dbReference type="EC" id="2.4.99.28"/>
    </reaction>
</comment>
<evidence type="ECO:0000256" key="15">
    <source>
        <dbReference type="ARBA" id="ARBA00033270"/>
    </source>
</evidence>
<feature type="transmembrane region" description="Helical" evidence="22">
    <location>
        <begin position="117"/>
        <end position="134"/>
    </location>
</feature>
<dbReference type="EMBL" id="JAUSTY010000020">
    <property type="protein sequence ID" value="MDQ0167845.1"/>
    <property type="molecule type" value="Genomic_DNA"/>
</dbReference>
<evidence type="ECO:0000256" key="11">
    <source>
        <dbReference type="ARBA" id="ARBA00023136"/>
    </source>
</evidence>
<evidence type="ECO:0000256" key="4">
    <source>
        <dbReference type="ARBA" id="ARBA00022618"/>
    </source>
</evidence>
<evidence type="ECO:0000256" key="1">
    <source>
        <dbReference type="ARBA" id="ARBA00004651"/>
    </source>
</evidence>
<keyword evidence="4 23" id="KW-0132">Cell division</keyword>
<comment type="function">
    <text evidence="21">Peptidoglycan polymerase that is essential for cell division.</text>
</comment>
<evidence type="ECO:0000256" key="2">
    <source>
        <dbReference type="ARBA" id="ARBA00004752"/>
    </source>
</evidence>
<comment type="subcellular location">
    <subcellularLocation>
        <location evidence="1">Cell membrane</location>
        <topology evidence="1">Multi-pass membrane protein</topology>
    </subcellularLocation>
</comment>
<feature type="transmembrane region" description="Helical" evidence="22">
    <location>
        <begin position="267"/>
        <end position="293"/>
    </location>
</feature>
<evidence type="ECO:0000256" key="10">
    <source>
        <dbReference type="ARBA" id="ARBA00022989"/>
    </source>
</evidence>
<proteinExistence type="inferred from homology"/>
<feature type="transmembrane region" description="Helical" evidence="22">
    <location>
        <begin position="146"/>
        <end position="163"/>
    </location>
</feature>
<dbReference type="PANTHER" id="PTHR30474:SF2">
    <property type="entry name" value="PEPTIDOGLYCAN GLYCOSYLTRANSFERASE FTSW-RELATED"/>
    <property type="match status" value="1"/>
</dbReference>
<accession>A0ABT9W3L7</accession>
<name>A0ABT9W3L7_9BACI</name>
<dbReference type="InterPro" id="IPR013437">
    <property type="entry name" value="FtsW"/>
</dbReference>
<dbReference type="NCBIfam" id="TIGR02614">
    <property type="entry name" value="ftsW"/>
    <property type="match status" value="1"/>
</dbReference>
<keyword evidence="7 22" id="KW-0812">Transmembrane</keyword>
<gene>
    <name evidence="23" type="ORF">J2S11_003774</name>
</gene>
<feature type="transmembrane region" description="Helical" evidence="22">
    <location>
        <begin position="12"/>
        <end position="32"/>
    </location>
</feature>
<evidence type="ECO:0000256" key="5">
    <source>
        <dbReference type="ARBA" id="ARBA00022676"/>
    </source>
</evidence>
<sequence length="379" mass="41730">MEEQQLRKGQPDFIILILTFILTGIGLVMVYSSSQIHAYTGWGDSTYFIKQQVRNGMLGLVVMFVVMNIPYRIYRKFIPLILLGLLVLMTLVFIPGLGVEAKGAQRWLYIGPINLQPSELVKIGLVIYLASIYSKKQEYISDFKRGVVPPLVVVAIFFTLILMQRDLGTGMSVIFFTLVMIFCSGAQFKHILGLGILSGIIGSIFIFTQSYRLERFTSFLDPWSDPLGSGFQLTQSLIAIGNGGFLGKGFGNSIQKYMYLPEAHTDFIFAIIAEELGLLGISFILLCYVLLLLRGIRAAVRCPDSFGTLLGIGIVAMIGVQVLINIAVVSGRLPVTGITLPFLSYGGTSLILTLSSIGILLNVSRYAVEEEVPNQRSVN</sequence>